<evidence type="ECO:0000256" key="5">
    <source>
        <dbReference type="ARBA" id="ARBA00049117"/>
    </source>
</evidence>
<evidence type="ECO:0000256" key="4">
    <source>
        <dbReference type="ARBA" id="ARBA00034320"/>
    </source>
</evidence>
<dbReference type="CDD" id="cd03112">
    <property type="entry name" value="CobW-like"/>
    <property type="match status" value="1"/>
</dbReference>
<keyword evidence="1" id="KW-0547">Nucleotide-binding</keyword>
<dbReference type="AlphaFoldDB" id="A0A927H163"/>
<sequence length="350" mass="38676">MKRNPTPVYLLSGFLGSGKTTLLKRWLEAAEAGGRKPAVVMNELGEVNFDGIELGDDVRMAEMLGGCICCTVRGDLGTELLKLIQEHDPDMILIESTGAANPLEIIDAVTDASMLERVELRRIVTVVDAGHLQEWARKGKGSTYRLMKEQISCASVILLNKTDLLPEADTGEMERLVREWNGYAPIYRTVGAEIGIGLLEEPAEGGSVANHSSVLAASDETGPSCCCGGAAHEHDYVHEHDHSECSEPSHHPEHHHTHEHVMAYTHYFEGPIDSERFETMMGRLPDGVYRAKGILTFTDTASRFMFQYAYKQLDLMKIMPQGVVPDVAVFIGEHFDKVKLELDIRALSES</sequence>
<keyword evidence="8" id="KW-1185">Reference proteome</keyword>
<evidence type="ECO:0000256" key="1">
    <source>
        <dbReference type="ARBA" id="ARBA00022741"/>
    </source>
</evidence>
<dbReference type="Pfam" id="PF02492">
    <property type="entry name" value="cobW"/>
    <property type="match status" value="1"/>
</dbReference>
<dbReference type="GO" id="GO:0005737">
    <property type="term" value="C:cytoplasm"/>
    <property type="evidence" value="ECO:0007669"/>
    <property type="project" value="TreeGrafter"/>
</dbReference>
<dbReference type="Proteomes" id="UP000639396">
    <property type="component" value="Unassembled WGS sequence"/>
</dbReference>
<evidence type="ECO:0000313" key="7">
    <source>
        <dbReference type="EMBL" id="MBD2863837.1"/>
    </source>
</evidence>
<dbReference type="PANTHER" id="PTHR13748:SF62">
    <property type="entry name" value="COBW DOMAIN-CONTAINING PROTEIN"/>
    <property type="match status" value="1"/>
</dbReference>
<keyword evidence="3" id="KW-0143">Chaperone</keyword>
<evidence type="ECO:0000256" key="2">
    <source>
        <dbReference type="ARBA" id="ARBA00022801"/>
    </source>
</evidence>
<dbReference type="Pfam" id="PF07683">
    <property type="entry name" value="CobW_C"/>
    <property type="match status" value="1"/>
</dbReference>
<name>A0A927H163_9BACL</name>
<dbReference type="Gene3D" id="3.40.50.300">
    <property type="entry name" value="P-loop containing nucleotide triphosphate hydrolases"/>
    <property type="match status" value="1"/>
</dbReference>
<dbReference type="InterPro" id="IPR051316">
    <property type="entry name" value="Zinc-reg_GTPase_activator"/>
</dbReference>
<dbReference type="EMBL" id="JACXJA010000022">
    <property type="protein sequence ID" value="MBD2863837.1"/>
    <property type="molecule type" value="Genomic_DNA"/>
</dbReference>
<dbReference type="PANTHER" id="PTHR13748">
    <property type="entry name" value="COBW-RELATED"/>
    <property type="match status" value="1"/>
</dbReference>
<dbReference type="GO" id="GO:0000166">
    <property type="term" value="F:nucleotide binding"/>
    <property type="evidence" value="ECO:0007669"/>
    <property type="project" value="UniProtKB-KW"/>
</dbReference>
<dbReference type="SUPFAM" id="SSF52540">
    <property type="entry name" value="P-loop containing nucleoside triphosphate hydrolases"/>
    <property type="match status" value="1"/>
</dbReference>
<evidence type="ECO:0000256" key="3">
    <source>
        <dbReference type="ARBA" id="ARBA00023186"/>
    </source>
</evidence>
<protein>
    <submittedName>
        <fullName evidence="7">GTP-binding protein</fullName>
    </submittedName>
</protein>
<gene>
    <name evidence="7" type="ORF">IDH45_17755</name>
</gene>
<reference evidence="7" key="1">
    <citation type="submission" date="2020-09" db="EMBL/GenBank/DDBJ databases">
        <title>A novel bacterium of genus Paenibacillus, isolated from South China Sea.</title>
        <authorList>
            <person name="Huang H."/>
            <person name="Mo K."/>
            <person name="Hu Y."/>
        </authorList>
    </citation>
    <scope>NUCLEOTIDE SEQUENCE</scope>
    <source>
        <strain evidence="7">IB182363</strain>
    </source>
</reference>
<dbReference type="InterPro" id="IPR003495">
    <property type="entry name" value="CobW/HypB/UreG_nucleotide-bd"/>
</dbReference>
<comment type="catalytic activity">
    <reaction evidence="5">
        <text>GTP + H2O = GDP + phosphate + H(+)</text>
        <dbReference type="Rhea" id="RHEA:19669"/>
        <dbReference type="ChEBI" id="CHEBI:15377"/>
        <dbReference type="ChEBI" id="CHEBI:15378"/>
        <dbReference type="ChEBI" id="CHEBI:37565"/>
        <dbReference type="ChEBI" id="CHEBI:43474"/>
        <dbReference type="ChEBI" id="CHEBI:58189"/>
    </reaction>
    <physiologicalReaction direction="left-to-right" evidence="5">
        <dbReference type="Rhea" id="RHEA:19670"/>
    </physiologicalReaction>
</comment>
<dbReference type="SMART" id="SM00833">
    <property type="entry name" value="CobW_C"/>
    <property type="match status" value="1"/>
</dbReference>
<dbReference type="SUPFAM" id="SSF90002">
    <property type="entry name" value="Hypothetical protein YjiA, C-terminal domain"/>
    <property type="match status" value="1"/>
</dbReference>
<dbReference type="Gene3D" id="3.30.1220.10">
    <property type="entry name" value="CobW-like, C-terminal domain"/>
    <property type="match status" value="1"/>
</dbReference>
<dbReference type="InterPro" id="IPR036627">
    <property type="entry name" value="CobW-likC_sf"/>
</dbReference>
<evidence type="ECO:0000259" key="6">
    <source>
        <dbReference type="SMART" id="SM00833"/>
    </source>
</evidence>
<dbReference type="InterPro" id="IPR011629">
    <property type="entry name" value="CobW-like_C"/>
</dbReference>
<feature type="domain" description="CobW C-terminal" evidence="6">
    <location>
        <begin position="261"/>
        <end position="348"/>
    </location>
</feature>
<proteinExistence type="inferred from homology"/>
<comment type="caution">
    <text evidence="7">The sequence shown here is derived from an EMBL/GenBank/DDBJ whole genome shotgun (WGS) entry which is preliminary data.</text>
</comment>
<accession>A0A927H163</accession>
<dbReference type="InterPro" id="IPR027417">
    <property type="entry name" value="P-loop_NTPase"/>
</dbReference>
<comment type="similarity">
    <text evidence="4">Belongs to the SIMIBI class G3E GTPase family. ZNG1 subfamily.</text>
</comment>
<dbReference type="RefSeq" id="WP_190929460.1">
    <property type="nucleotide sequence ID" value="NZ_JACXJA010000022.1"/>
</dbReference>
<evidence type="ECO:0000313" key="8">
    <source>
        <dbReference type="Proteomes" id="UP000639396"/>
    </source>
</evidence>
<dbReference type="GO" id="GO:0016787">
    <property type="term" value="F:hydrolase activity"/>
    <property type="evidence" value="ECO:0007669"/>
    <property type="project" value="UniProtKB-KW"/>
</dbReference>
<organism evidence="7 8">
    <name type="scientific">Paenibacillus oceani</name>
    <dbReference type="NCBI Taxonomy" id="2772510"/>
    <lineage>
        <taxon>Bacteria</taxon>
        <taxon>Bacillati</taxon>
        <taxon>Bacillota</taxon>
        <taxon>Bacilli</taxon>
        <taxon>Bacillales</taxon>
        <taxon>Paenibacillaceae</taxon>
        <taxon>Paenibacillus</taxon>
    </lineage>
</organism>
<keyword evidence="2" id="KW-0378">Hydrolase</keyword>